<keyword evidence="3" id="KW-1185">Reference proteome</keyword>
<evidence type="ECO:0000313" key="2">
    <source>
        <dbReference type="EMBL" id="MTD33433.1"/>
    </source>
</evidence>
<comment type="caution">
    <text evidence="2">The sequence shown here is derived from an EMBL/GenBank/DDBJ whole genome shotgun (WGS) entry which is preliminary data.</text>
</comment>
<feature type="region of interest" description="Disordered" evidence="1">
    <location>
        <begin position="56"/>
        <end position="79"/>
    </location>
</feature>
<accession>A0A844GAK6</accession>
<dbReference type="Proteomes" id="UP000446658">
    <property type="component" value="Unassembled WGS sequence"/>
</dbReference>
<dbReference type="AlphaFoldDB" id="A0A844GAK6"/>
<organism evidence="2 3">
    <name type="scientific">Paludibacterium denitrificans</name>
    <dbReference type="NCBI Taxonomy" id="2675226"/>
    <lineage>
        <taxon>Bacteria</taxon>
        <taxon>Pseudomonadati</taxon>
        <taxon>Pseudomonadota</taxon>
        <taxon>Betaproteobacteria</taxon>
        <taxon>Neisseriales</taxon>
        <taxon>Chromobacteriaceae</taxon>
        <taxon>Paludibacterium</taxon>
    </lineage>
</organism>
<name>A0A844GAK6_9NEIS</name>
<evidence type="ECO:0008006" key="4">
    <source>
        <dbReference type="Google" id="ProtNLM"/>
    </source>
</evidence>
<reference evidence="2 3" key="1">
    <citation type="submission" date="2019-11" db="EMBL/GenBank/DDBJ databases">
        <title>Draft genome sequence of Paludibacterium sp. dN18-1.</title>
        <authorList>
            <person name="Im W.-T."/>
        </authorList>
    </citation>
    <scope>NUCLEOTIDE SEQUENCE [LARGE SCALE GENOMIC DNA]</scope>
    <source>
        <strain evidence="3">dN 18-1</strain>
    </source>
</reference>
<evidence type="ECO:0000256" key="1">
    <source>
        <dbReference type="SAM" id="MobiDB-lite"/>
    </source>
</evidence>
<dbReference type="EMBL" id="WLYX01000001">
    <property type="protein sequence ID" value="MTD33433.1"/>
    <property type="molecule type" value="Genomic_DNA"/>
</dbReference>
<gene>
    <name evidence="2" type="ORF">GKE73_10950</name>
</gene>
<proteinExistence type="predicted"/>
<evidence type="ECO:0000313" key="3">
    <source>
        <dbReference type="Proteomes" id="UP000446658"/>
    </source>
</evidence>
<protein>
    <recommendedName>
        <fullName evidence="4">KilA-N DNA-binding domain-containing protein</fullName>
    </recommendedName>
</protein>
<sequence>MTFQFREDGYFNMTKAAKHFGKRVQDFFDNMYVNEYIAELVLVFNHADRRELIQAKRGGNHGGTGVTPSWPCSSLVGWT</sequence>